<evidence type="ECO:0000256" key="1">
    <source>
        <dbReference type="SAM" id="MobiDB-lite"/>
    </source>
</evidence>
<keyword evidence="4" id="KW-1185">Reference proteome</keyword>
<evidence type="ECO:0000313" key="4">
    <source>
        <dbReference type="Proteomes" id="UP001307889"/>
    </source>
</evidence>
<keyword evidence="2" id="KW-1133">Transmembrane helix</keyword>
<sequence length="954" mass="103804">MYTEKSPLTGGPPTYAYQNPHRLYKKQIKQFQCLLCAIVLALFGIALATAVMFSVDDDDIDNGIIGNASLEGKLQASSPGDSSDGWPIVKPDNDNAPGHSPLGKGPAAGKPIKLYTSGVVSKGMVVGGFEGEAINQVFDGTLPVTIPLDPLVDPYSYTPTVPITWSGVVSNNNTVKGSFSVPFKWTNGTSTEMKTFKGDFEIELIFKWSSNLNIIIPNKVYNCKALFLVSYKASMDDSTIARSASKGAVDPTVETCAVLLQGSFYEKSFFCYITPWWCTNQKLFYWNGGLEFKIMKPPPPPTSAPVAPVAKTTPRSKLAEPTTKRRPVLNSPMDPEVGVAAASPAGAKIIGKVINGWLTVQGENGSTNIWNGEVPANIKLPMFYDGATQPSLGYDMSLTWSSTVFSNSIRGTYKVPLVATKLQPAKIVEGSFFFLLEPNPTVLLTDALQSGMEYSAGLHLRDSVQPYNGSKIINFEPRNDTKGSTEMAALKSQIMLFGKRDKLSNTFSWDGTFEMVVVQEKSKLTQEPEAGNDQPAPSGNNSPIGGNSLKAPWSSPVVVGSKLIGRVLSGYVSIQTDSGTQTIWDGNLPAKVTGPIFYNPTTDVSDLSDEYSHGAVWSCSVFQSSLSGSFQLPQYTKFGLVKWLKGSFLFQIEADPSWSLYDAIYPGINYNSPIHFRNEAAPYNGSKLIQFYSHSSGAGLEDLGFIAPIILIGRNEKTSKGFVWDGRFELVITRDHKSAASKNLQLTMAERSMQKSSKKTPNPPATLNAPDAIIVGSKILGKVVSGWITVSDSSGTTTIWSGDLPADVSLPIFFNPTTNTSELSDEYGHGAVWSCSIFHSTMKGTYQLPQYTKFGLVKWLKGSFYFQLETSEYGSVYDTIVPGVNYYSPIHFRTAGAGFNDTRSINFYSYGEPSPLDDMGFKAPIVLLGQVGKGKGSKSFSWDGRFVMVVKKFY</sequence>
<name>A0ABN7ADI4_9HEMI</name>
<proteinExistence type="predicted"/>
<reference evidence="3 4" key="1">
    <citation type="submission" date="2023-09" db="EMBL/GenBank/DDBJ databases">
        <title>Nesidiocoris tenuis whole genome shotgun sequence.</title>
        <authorList>
            <person name="Shibata T."/>
            <person name="Shimoda M."/>
            <person name="Kobayashi T."/>
            <person name="Uehara T."/>
        </authorList>
    </citation>
    <scope>NUCLEOTIDE SEQUENCE [LARGE SCALE GENOMIC DNA]</scope>
    <source>
        <strain evidence="3 4">Japan</strain>
    </source>
</reference>
<feature type="compositionally biased region" description="Low complexity" evidence="1">
    <location>
        <begin position="304"/>
        <end position="313"/>
    </location>
</feature>
<feature type="region of interest" description="Disordered" evidence="1">
    <location>
        <begin position="522"/>
        <end position="549"/>
    </location>
</feature>
<feature type="transmembrane region" description="Helical" evidence="2">
    <location>
        <begin position="31"/>
        <end position="53"/>
    </location>
</feature>
<evidence type="ECO:0000313" key="3">
    <source>
        <dbReference type="EMBL" id="BES90093.1"/>
    </source>
</evidence>
<feature type="region of interest" description="Disordered" evidence="1">
    <location>
        <begin position="303"/>
        <end position="335"/>
    </location>
</feature>
<dbReference type="EMBL" id="AP028910">
    <property type="protein sequence ID" value="BES90093.1"/>
    <property type="molecule type" value="Genomic_DNA"/>
</dbReference>
<keyword evidence="2" id="KW-0812">Transmembrane</keyword>
<evidence type="ECO:0000256" key="2">
    <source>
        <dbReference type="SAM" id="Phobius"/>
    </source>
</evidence>
<organism evidence="3 4">
    <name type="scientific">Nesidiocoris tenuis</name>
    <dbReference type="NCBI Taxonomy" id="355587"/>
    <lineage>
        <taxon>Eukaryota</taxon>
        <taxon>Metazoa</taxon>
        <taxon>Ecdysozoa</taxon>
        <taxon>Arthropoda</taxon>
        <taxon>Hexapoda</taxon>
        <taxon>Insecta</taxon>
        <taxon>Pterygota</taxon>
        <taxon>Neoptera</taxon>
        <taxon>Paraneoptera</taxon>
        <taxon>Hemiptera</taxon>
        <taxon>Heteroptera</taxon>
        <taxon>Panheteroptera</taxon>
        <taxon>Cimicomorpha</taxon>
        <taxon>Miridae</taxon>
        <taxon>Dicyphina</taxon>
        <taxon>Nesidiocoris</taxon>
    </lineage>
</organism>
<protein>
    <submittedName>
        <fullName evidence="3">Uncharacterized protein</fullName>
    </submittedName>
</protein>
<gene>
    <name evidence="3" type="ORF">NTJ_02902</name>
</gene>
<keyword evidence="2" id="KW-0472">Membrane</keyword>
<accession>A0ABN7ADI4</accession>
<feature type="region of interest" description="Disordered" evidence="1">
    <location>
        <begin position="74"/>
        <end position="105"/>
    </location>
</feature>
<feature type="compositionally biased region" description="Polar residues" evidence="1">
    <location>
        <begin position="535"/>
        <end position="545"/>
    </location>
</feature>
<dbReference type="Proteomes" id="UP001307889">
    <property type="component" value="Chromosome 2"/>
</dbReference>